<comment type="caution">
    <text evidence="2">The sequence shown here is derived from an EMBL/GenBank/DDBJ whole genome shotgun (WGS) entry which is preliminary data.</text>
</comment>
<sequence>MQDVSYVVLDQEKDRIEKIAVSLFKKIKPLADLLNPMARNHEIDDHFFFFNAPAVIVILAKNQTNGILAAQNMEFVAEAHGLGVLYSGYFTMAANASHKIKNAMSVPRGKRAAMTLVLGYPDVRFYRSVQREKLDVTYK</sequence>
<dbReference type="AlphaFoldDB" id="G5HDR5"/>
<dbReference type="SUPFAM" id="SSF55469">
    <property type="entry name" value="FMN-dependent nitroreductase-like"/>
    <property type="match status" value="1"/>
</dbReference>
<dbReference type="InterPro" id="IPR029479">
    <property type="entry name" value="Nitroreductase"/>
</dbReference>
<dbReference type="PATRIC" id="fig|742733.3.peg.765"/>
<name>G5HDR5_9FIRM</name>
<proteinExistence type="predicted"/>
<dbReference type="GO" id="GO:0016491">
    <property type="term" value="F:oxidoreductase activity"/>
    <property type="evidence" value="ECO:0007669"/>
    <property type="project" value="InterPro"/>
</dbReference>
<dbReference type="Proteomes" id="UP000003763">
    <property type="component" value="Unassembled WGS sequence"/>
</dbReference>
<organism evidence="2 3">
    <name type="scientific">[Clostridium] citroniae WAL-17108</name>
    <dbReference type="NCBI Taxonomy" id="742733"/>
    <lineage>
        <taxon>Bacteria</taxon>
        <taxon>Bacillati</taxon>
        <taxon>Bacillota</taxon>
        <taxon>Clostridia</taxon>
        <taxon>Lachnospirales</taxon>
        <taxon>Lachnospiraceae</taxon>
        <taxon>Enterocloster</taxon>
    </lineage>
</organism>
<dbReference type="InterPro" id="IPR000415">
    <property type="entry name" value="Nitroreductase-like"/>
</dbReference>
<dbReference type="Gene3D" id="3.40.109.10">
    <property type="entry name" value="NADH Oxidase"/>
    <property type="match status" value="1"/>
</dbReference>
<dbReference type="HOGENOM" id="CLU_070764_2_1_9"/>
<evidence type="ECO:0000313" key="3">
    <source>
        <dbReference type="Proteomes" id="UP000003763"/>
    </source>
</evidence>
<gene>
    <name evidence="2" type="ORF">HMPREF9469_00727</name>
</gene>
<feature type="domain" description="Nitroreductase" evidence="1">
    <location>
        <begin position="1"/>
        <end position="120"/>
    </location>
</feature>
<protein>
    <recommendedName>
        <fullName evidence="1">Nitroreductase domain-containing protein</fullName>
    </recommendedName>
</protein>
<accession>G5HDR5</accession>
<evidence type="ECO:0000259" key="1">
    <source>
        <dbReference type="Pfam" id="PF00881"/>
    </source>
</evidence>
<reference evidence="2 3" key="1">
    <citation type="submission" date="2011-08" db="EMBL/GenBank/DDBJ databases">
        <title>The Genome Sequence of Clostridium citroniae WAL-17108.</title>
        <authorList>
            <consortium name="The Broad Institute Genome Sequencing Platform"/>
            <person name="Earl A."/>
            <person name="Ward D."/>
            <person name="Feldgarden M."/>
            <person name="Gevers D."/>
            <person name="Finegold S.M."/>
            <person name="Summanen P.H."/>
            <person name="Molitoris D.R."/>
            <person name="Vaisanen M.L."/>
            <person name="Daigneault M."/>
            <person name="Allen-Vercoe E."/>
            <person name="Young S.K."/>
            <person name="Zeng Q."/>
            <person name="Gargeya S."/>
            <person name="Fitzgerald M."/>
            <person name="Haas B."/>
            <person name="Abouelleil A."/>
            <person name="Alvarado L."/>
            <person name="Arachchi H.M."/>
            <person name="Berlin A."/>
            <person name="Brown A."/>
            <person name="Chapman S.B."/>
            <person name="Chen Z."/>
            <person name="Dunbar C."/>
            <person name="Freedman E."/>
            <person name="Gearin G."/>
            <person name="Gellesch M."/>
            <person name="Goldberg J."/>
            <person name="Griggs A."/>
            <person name="Gujja S."/>
            <person name="Heiman D."/>
            <person name="Howarth C."/>
            <person name="Larson L."/>
            <person name="Lui A."/>
            <person name="MacDonald P.J.P."/>
            <person name="Montmayeur A."/>
            <person name="Murphy C."/>
            <person name="Neiman D."/>
            <person name="Pearson M."/>
            <person name="Priest M."/>
            <person name="Roberts A."/>
            <person name="Saif S."/>
            <person name="Shea T."/>
            <person name="Shenoy N."/>
            <person name="Sisk P."/>
            <person name="Stolte C."/>
            <person name="Sykes S."/>
            <person name="Wortman J."/>
            <person name="Nusbaum C."/>
            <person name="Birren B."/>
        </authorList>
    </citation>
    <scope>NUCLEOTIDE SEQUENCE [LARGE SCALE GENOMIC DNA]</scope>
    <source>
        <strain evidence="2 3">WAL-17108</strain>
    </source>
</reference>
<dbReference type="EMBL" id="ADLJ01000004">
    <property type="protein sequence ID" value="EHF00549.1"/>
    <property type="molecule type" value="Genomic_DNA"/>
</dbReference>
<evidence type="ECO:0000313" key="2">
    <source>
        <dbReference type="EMBL" id="EHF00549.1"/>
    </source>
</evidence>
<dbReference type="Pfam" id="PF00881">
    <property type="entry name" value="Nitroreductase"/>
    <property type="match status" value="1"/>
</dbReference>
<dbReference type="eggNOG" id="COG0778">
    <property type="taxonomic scope" value="Bacteria"/>
</dbReference>